<dbReference type="Pfam" id="PF01595">
    <property type="entry name" value="CNNM"/>
    <property type="match status" value="1"/>
</dbReference>
<dbReference type="GO" id="GO:0050660">
    <property type="term" value="F:flavin adenine dinucleotide binding"/>
    <property type="evidence" value="ECO:0007669"/>
    <property type="project" value="InterPro"/>
</dbReference>
<evidence type="ECO:0000256" key="7">
    <source>
        <dbReference type="ARBA" id="ARBA00023122"/>
    </source>
</evidence>
<dbReference type="PROSITE" id="PS51371">
    <property type="entry name" value="CBS"/>
    <property type="match status" value="2"/>
</dbReference>
<feature type="domain" description="CBS" evidence="12">
    <location>
        <begin position="220"/>
        <end position="280"/>
    </location>
</feature>
<gene>
    <name evidence="14" type="ORF">BAMA_06140</name>
</gene>
<dbReference type="InterPro" id="IPR046342">
    <property type="entry name" value="CBS_dom_sf"/>
</dbReference>
<dbReference type="GO" id="GO:0005886">
    <property type="term" value="C:plasma membrane"/>
    <property type="evidence" value="ECO:0007669"/>
    <property type="project" value="UniProtKB-SubCell"/>
</dbReference>
<keyword evidence="3" id="KW-1003">Cell membrane</keyword>
<keyword evidence="15" id="KW-1185">Reference proteome</keyword>
<dbReference type="InterPro" id="IPR000644">
    <property type="entry name" value="CBS_dom"/>
</dbReference>
<evidence type="ECO:0000313" key="14">
    <source>
        <dbReference type="EMBL" id="KEK18360.1"/>
    </source>
</evidence>
<evidence type="ECO:0000259" key="12">
    <source>
        <dbReference type="PROSITE" id="PS51371"/>
    </source>
</evidence>
<feature type="domain" description="CBS" evidence="12">
    <location>
        <begin position="287"/>
        <end position="344"/>
    </location>
</feature>
<dbReference type="Pfam" id="PF00571">
    <property type="entry name" value="CBS"/>
    <property type="match status" value="2"/>
</dbReference>
<dbReference type="Pfam" id="PF03471">
    <property type="entry name" value="CorC_HlyC"/>
    <property type="match status" value="1"/>
</dbReference>
<dbReference type="RefSeq" id="WP_235184468.1">
    <property type="nucleotide sequence ID" value="NZ_CBCSJC010000011.1"/>
</dbReference>
<dbReference type="PROSITE" id="PS51846">
    <property type="entry name" value="CNNM"/>
    <property type="match status" value="1"/>
</dbReference>
<keyword evidence="6 10" id="KW-1133">Transmembrane helix</keyword>
<evidence type="ECO:0000256" key="9">
    <source>
        <dbReference type="PROSITE-ProRule" id="PRU00703"/>
    </source>
</evidence>
<dbReference type="InterPro" id="IPR016169">
    <property type="entry name" value="FAD-bd_PCMH_sub2"/>
</dbReference>
<dbReference type="PANTHER" id="PTHR43099:SF2">
    <property type="entry name" value="UPF0053 PROTEIN YRKA"/>
    <property type="match status" value="1"/>
</dbReference>
<dbReference type="CDD" id="cd04590">
    <property type="entry name" value="CBS_pair_CorC_HlyC_assoc"/>
    <property type="match status" value="1"/>
</dbReference>
<dbReference type="AlphaFoldDB" id="A0A073JVP9"/>
<proteinExistence type="inferred from homology"/>
<feature type="domain" description="CNNM transmembrane" evidence="13">
    <location>
        <begin position="1"/>
        <end position="201"/>
    </location>
</feature>
<dbReference type="PANTHER" id="PTHR43099">
    <property type="entry name" value="UPF0053 PROTEIN YRKA"/>
    <property type="match status" value="1"/>
</dbReference>
<accession>A0A073JVP9</accession>
<evidence type="ECO:0000256" key="4">
    <source>
        <dbReference type="ARBA" id="ARBA00022692"/>
    </source>
</evidence>
<keyword evidence="5" id="KW-0677">Repeat</keyword>
<dbReference type="SMART" id="SM01091">
    <property type="entry name" value="CorC_HlyC"/>
    <property type="match status" value="1"/>
</dbReference>
<dbReference type="Gene3D" id="3.10.580.10">
    <property type="entry name" value="CBS-domain"/>
    <property type="match status" value="1"/>
</dbReference>
<keyword evidence="8 10" id="KW-0472">Membrane</keyword>
<evidence type="ECO:0000256" key="2">
    <source>
        <dbReference type="ARBA" id="ARBA00006337"/>
    </source>
</evidence>
<dbReference type="FunFam" id="3.10.580.10:FF:000002">
    <property type="entry name" value="Magnesium/cobalt efflux protein CorC"/>
    <property type="match status" value="1"/>
</dbReference>
<feature type="transmembrane region" description="Helical" evidence="11">
    <location>
        <begin position="6"/>
        <end position="27"/>
    </location>
</feature>
<dbReference type="Gene3D" id="3.30.465.10">
    <property type="match status" value="1"/>
</dbReference>
<dbReference type="InterPro" id="IPR036318">
    <property type="entry name" value="FAD-bd_PCMH-like_sf"/>
</dbReference>
<evidence type="ECO:0000259" key="13">
    <source>
        <dbReference type="PROSITE" id="PS51846"/>
    </source>
</evidence>
<dbReference type="EMBL" id="JOTN01000015">
    <property type="protein sequence ID" value="KEK18360.1"/>
    <property type="molecule type" value="Genomic_DNA"/>
</dbReference>
<feature type="transmembrane region" description="Helical" evidence="11">
    <location>
        <begin position="134"/>
        <end position="156"/>
    </location>
</feature>
<evidence type="ECO:0000256" key="5">
    <source>
        <dbReference type="ARBA" id="ARBA00022737"/>
    </source>
</evidence>
<keyword evidence="4 10" id="KW-0812">Transmembrane</keyword>
<keyword evidence="7 9" id="KW-0129">CBS domain</keyword>
<name>A0A073JVP9_9BACI</name>
<evidence type="ECO:0000256" key="8">
    <source>
        <dbReference type="ARBA" id="ARBA00023136"/>
    </source>
</evidence>
<protein>
    <submittedName>
        <fullName evidence="14">Membrane protein</fullName>
    </submittedName>
</protein>
<dbReference type="SUPFAM" id="SSF54631">
    <property type="entry name" value="CBS-domain pair"/>
    <property type="match status" value="1"/>
</dbReference>
<dbReference type="InterPro" id="IPR044751">
    <property type="entry name" value="Ion_transp-like_CBS"/>
</dbReference>
<dbReference type="SUPFAM" id="SSF56176">
    <property type="entry name" value="FAD-binding/transporter-associated domain-like"/>
    <property type="match status" value="1"/>
</dbReference>
<feature type="transmembrane region" description="Helical" evidence="11">
    <location>
        <begin position="58"/>
        <end position="77"/>
    </location>
</feature>
<evidence type="ECO:0000256" key="3">
    <source>
        <dbReference type="ARBA" id="ARBA00022475"/>
    </source>
</evidence>
<dbReference type="Proteomes" id="UP000027822">
    <property type="component" value="Unassembled WGS sequence"/>
</dbReference>
<comment type="similarity">
    <text evidence="2">Belongs to the UPF0053 family.</text>
</comment>
<evidence type="ECO:0000256" key="11">
    <source>
        <dbReference type="SAM" id="Phobius"/>
    </source>
</evidence>
<dbReference type="STRING" id="574376.BAMA_06140"/>
<evidence type="ECO:0000256" key="6">
    <source>
        <dbReference type="ARBA" id="ARBA00022989"/>
    </source>
</evidence>
<reference evidence="14 15" key="1">
    <citation type="submission" date="2014-06" db="EMBL/GenBank/DDBJ databases">
        <title>Draft genome sequence of Bacillus manliponensis JCM 15802 (MCCC 1A00708).</title>
        <authorList>
            <person name="Lai Q."/>
            <person name="Liu Y."/>
            <person name="Shao Z."/>
        </authorList>
    </citation>
    <scope>NUCLEOTIDE SEQUENCE [LARGE SCALE GENOMIC DNA]</scope>
    <source>
        <strain evidence="14 15">JCM 15802</strain>
    </source>
</reference>
<comment type="caution">
    <text evidence="14">The sequence shown here is derived from an EMBL/GenBank/DDBJ whole genome shotgun (WGS) entry which is preliminary data.</text>
</comment>
<evidence type="ECO:0000256" key="10">
    <source>
        <dbReference type="PROSITE-ProRule" id="PRU01193"/>
    </source>
</evidence>
<feature type="transmembrane region" description="Helical" evidence="11">
    <location>
        <begin position="97"/>
        <end position="122"/>
    </location>
</feature>
<organism evidence="14 15">
    <name type="scientific">Bacillus manliponensis</name>
    <dbReference type="NCBI Taxonomy" id="574376"/>
    <lineage>
        <taxon>Bacteria</taxon>
        <taxon>Bacillati</taxon>
        <taxon>Bacillota</taxon>
        <taxon>Bacilli</taxon>
        <taxon>Bacillales</taxon>
        <taxon>Bacillaceae</taxon>
        <taxon>Bacillus</taxon>
        <taxon>Bacillus cereus group</taxon>
    </lineage>
</organism>
<dbReference type="InterPro" id="IPR002550">
    <property type="entry name" value="CNNM"/>
</dbReference>
<sequence>MDIFSISMIIVLIALTAFFVASEFAIVKVRSSHIESLITEGNKQAKAVKAVITNLDEYLAACQLGITVTALALGWLGEPVAERMLQPIFMRLEWPSSIVLILSMFLAFMMITFLHVVIGELAPKAVAIQKAERISLFIAKPLIVFYHIAYPFILILNKSARFVVKLLGLQIVKEHGMVHSEEELRILVSESYKNGEINQSEYKYVNKIFEFDNRIAKEIMVPRTEIVTLEKDQSLHSMMKIMSKEQYTRYPVIDGDKDHIIGFINFKDIFTDFTMNHGDKEKCAHHYVRPIIQVIESIAIHDLLLKMQREHTPMAILVDEYGGTSGLVTIEDIIEEIVGDIRDEFDVDERPEIEHISDTKVLLEGKVLLYEVNELLQLSIYGEDVDTISGWILTEYQEIEEGDFIQVADYKFHIIERDGHYIKKIEVSKQRAPLKTTIIEDTVSLQEQVSS</sequence>
<dbReference type="InterPro" id="IPR051676">
    <property type="entry name" value="UPF0053_domain"/>
</dbReference>
<evidence type="ECO:0000256" key="1">
    <source>
        <dbReference type="ARBA" id="ARBA00004651"/>
    </source>
</evidence>
<comment type="subcellular location">
    <subcellularLocation>
        <location evidence="1">Cell membrane</location>
        <topology evidence="1">Multi-pass membrane protein</topology>
    </subcellularLocation>
</comment>
<dbReference type="eggNOG" id="COG1253">
    <property type="taxonomic scope" value="Bacteria"/>
</dbReference>
<dbReference type="InterPro" id="IPR005170">
    <property type="entry name" value="Transptr-assoc_dom"/>
</dbReference>
<evidence type="ECO:0000313" key="15">
    <source>
        <dbReference type="Proteomes" id="UP000027822"/>
    </source>
</evidence>